<dbReference type="Pfam" id="PF01596">
    <property type="entry name" value="Methyltransf_3"/>
    <property type="match status" value="1"/>
</dbReference>
<dbReference type="Proteomes" id="UP001212411">
    <property type="component" value="Chromosome 1"/>
</dbReference>
<evidence type="ECO:0000256" key="1">
    <source>
        <dbReference type="ARBA" id="ARBA00012880"/>
    </source>
</evidence>
<dbReference type="PANTHER" id="PTHR43836:SF2">
    <property type="entry name" value="CATECHOL O-METHYLTRANSFERASE 1-RELATED"/>
    <property type="match status" value="1"/>
</dbReference>
<organism evidence="7 8">
    <name type="scientific">Schizosaccharomyces osmophilus</name>
    <dbReference type="NCBI Taxonomy" id="2545709"/>
    <lineage>
        <taxon>Eukaryota</taxon>
        <taxon>Fungi</taxon>
        <taxon>Dikarya</taxon>
        <taxon>Ascomycota</taxon>
        <taxon>Taphrinomycotina</taxon>
        <taxon>Schizosaccharomycetes</taxon>
        <taxon>Schizosaccharomycetales</taxon>
        <taxon>Schizosaccharomycetaceae</taxon>
        <taxon>Schizosaccharomyces</taxon>
    </lineage>
</organism>
<dbReference type="AlphaFoldDB" id="A0AAE9WAE2"/>
<dbReference type="PROSITE" id="PS51682">
    <property type="entry name" value="SAM_OMT_I"/>
    <property type="match status" value="1"/>
</dbReference>
<keyword evidence="4" id="KW-0949">S-adenosyl-L-methionine</keyword>
<dbReference type="PANTHER" id="PTHR43836">
    <property type="entry name" value="CATECHOL O-METHYLTRANSFERASE 1-RELATED"/>
    <property type="match status" value="1"/>
</dbReference>
<dbReference type="EMBL" id="CP115611">
    <property type="protein sequence ID" value="WBW72555.1"/>
    <property type="molecule type" value="Genomic_DNA"/>
</dbReference>
<evidence type="ECO:0000256" key="4">
    <source>
        <dbReference type="ARBA" id="ARBA00022691"/>
    </source>
</evidence>
<dbReference type="EC" id="2.1.1.6" evidence="1"/>
<dbReference type="GO" id="GO:0006584">
    <property type="term" value="P:catecholamine metabolic process"/>
    <property type="evidence" value="ECO:0007669"/>
    <property type="project" value="UniProtKB-KW"/>
</dbReference>
<protein>
    <recommendedName>
        <fullName evidence="1">catechol O-methyltransferase</fullName>
        <ecNumber evidence="1">2.1.1.6</ecNumber>
    </recommendedName>
</protein>
<evidence type="ECO:0000256" key="3">
    <source>
        <dbReference type="ARBA" id="ARBA00022679"/>
    </source>
</evidence>
<dbReference type="GO" id="GO:0008171">
    <property type="term" value="F:O-methyltransferase activity"/>
    <property type="evidence" value="ECO:0007669"/>
    <property type="project" value="InterPro"/>
</dbReference>
<keyword evidence="3" id="KW-0808">Transferase</keyword>
<dbReference type="KEGG" id="som:SOMG_00025"/>
<dbReference type="InterPro" id="IPR002935">
    <property type="entry name" value="SAM_O-MeTrfase"/>
</dbReference>
<proteinExistence type="inferred from homology"/>
<evidence type="ECO:0000313" key="7">
    <source>
        <dbReference type="EMBL" id="WBW72555.1"/>
    </source>
</evidence>
<sequence length="256" mass="28649">MTAEYEKEHALLNHIFSLPSEKLDAIRGEPELVLKAIDDYQTSAQIHYMDIGQVKGRIIIDKIQEKKPKVMVELGGYLGYSAILFGKELLQDPAAHYYSLEVNSTFAGMASKLIDLAGLSHKVTILVSSASESLVTLQKALQKEIPGFHAFDFVFIDHWKDLYVPDLRVMESLNLIAPGTVLVGDNIYKPGAPEYVEYIQGTPDSKREHNAKVRNVNGHDFVGRWDILYDSKTVPVELGNRTDAIEITHCTGYAEK</sequence>
<keyword evidence="8" id="KW-1185">Reference proteome</keyword>
<evidence type="ECO:0000256" key="5">
    <source>
        <dbReference type="ARBA" id="ARBA00022939"/>
    </source>
</evidence>
<dbReference type="Gene3D" id="3.40.50.150">
    <property type="entry name" value="Vaccinia Virus protein VP39"/>
    <property type="match status" value="1"/>
</dbReference>
<dbReference type="InterPro" id="IPR029063">
    <property type="entry name" value="SAM-dependent_MTases_sf"/>
</dbReference>
<name>A0AAE9WAE2_9SCHI</name>
<keyword evidence="2" id="KW-0489">Methyltransferase</keyword>
<accession>A0AAE9WAE2</accession>
<evidence type="ECO:0000256" key="6">
    <source>
        <dbReference type="ARBA" id="ARBA00023453"/>
    </source>
</evidence>
<dbReference type="RefSeq" id="XP_056036798.1">
    <property type="nucleotide sequence ID" value="XM_056178824.1"/>
</dbReference>
<dbReference type="GO" id="GO:0032259">
    <property type="term" value="P:methylation"/>
    <property type="evidence" value="ECO:0007669"/>
    <property type="project" value="UniProtKB-KW"/>
</dbReference>
<reference evidence="7 8" key="1">
    <citation type="journal article" date="2023" name="G3 (Bethesda)">
        <title>A high-quality reference genome for the fission yeast Schizosaccharomyces osmophilus.</title>
        <authorList>
            <person name="Jia G.S."/>
            <person name="Zhang W.C."/>
            <person name="Liang Y."/>
            <person name="Liu X.H."/>
            <person name="Rhind N."/>
            <person name="Pidoux A."/>
            <person name="Brysch-Herzberg M."/>
            <person name="Du L.L."/>
        </authorList>
    </citation>
    <scope>NUCLEOTIDE SEQUENCE [LARGE SCALE GENOMIC DNA]</scope>
    <source>
        <strain evidence="7 8">CBS 15793</strain>
    </source>
</reference>
<evidence type="ECO:0000256" key="2">
    <source>
        <dbReference type="ARBA" id="ARBA00022603"/>
    </source>
</evidence>
<dbReference type="SUPFAM" id="SSF53335">
    <property type="entry name" value="S-adenosyl-L-methionine-dependent methyltransferases"/>
    <property type="match status" value="1"/>
</dbReference>
<comment type="similarity">
    <text evidence="6">Belongs to the class I-like SAM-binding methyltransferase superfamily. Cation-dependent O-methyltransferase family.</text>
</comment>
<evidence type="ECO:0000313" key="8">
    <source>
        <dbReference type="Proteomes" id="UP001212411"/>
    </source>
</evidence>
<keyword evidence="5" id="KW-0128">Catecholamine metabolism</keyword>
<dbReference type="GeneID" id="80873513"/>
<gene>
    <name evidence="7" type="primary">cmt2</name>
    <name evidence="7" type="ORF">SOMG_00025</name>
</gene>